<name>A0A4U6XKP5_9PEZI</name>
<evidence type="ECO:0000256" key="1">
    <source>
        <dbReference type="ARBA" id="ARBA00023242"/>
    </source>
</evidence>
<evidence type="ECO:0000313" key="4">
    <source>
        <dbReference type="EMBL" id="TKW55957.1"/>
    </source>
</evidence>
<organism evidence="4 5">
    <name type="scientific">Colletotrichum tanaceti</name>
    <dbReference type="NCBI Taxonomy" id="1306861"/>
    <lineage>
        <taxon>Eukaryota</taxon>
        <taxon>Fungi</taxon>
        <taxon>Dikarya</taxon>
        <taxon>Ascomycota</taxon>
        <taxon>Pezizomycotina</taxon>
        <taxon>Sordariomycetes</taxon>
        <taxon>Hypocreomycetidae</taxon>
        <taxon>Glomerellales</taxon>
        <taxon>Glomerellaceae</taxon>
        <taxon>Colletotrichum</taxon>
        <taxon>Colletotrichum destructivum species complex</taxon>
    </lineage>
</organism>
<dbReference type="STRING" id="1306861.A0A4U6XKP5"/>
<feature type="compositionally biased region" description="Low complexity" evidence="2">
    <location>
        <begin position="82"/>
        <end position="91"/>
    </location>
</feature>
<dbReference type="Gene3D" id="4.10.240.10">
    <property type="entry name" value="Zn(2)-C6 fungal-type DNA-binding domain"/>
    <property type="match status" value="1"/>
</dbReference>
<evidence type="ECO:0000313" key="5">
    <source>
        <dbReference type="Proteomes" id="UP000310108"/>
    </source>
</evidence>
<dbReference type="AlphaFoldDB" id="A0A4U6XKP5"/>
<dbReference type="PROSITE" id="PS50048">
    <property type="entry name" value="ZN2_CY6_FUNGAL_2"/>
    <property type="match status" value="1"/>
</dbReference>
<dbReference type="Pfam" id="PF11951">
    <property type="entry name" value="Fungal_trans_2"/>
    <property type="match status" value="1"/>
</dbReference>
<dbReference type="InterPro" id="IPR053175">
    <property type="entry name" value="DHMBA_Reg_Transcription_Factor"/>
</dbReference>
<gene>
    <name evidence="4" type="ORF">CTA1_5138</name>
</gene>
<evidence type="ECO:0000256" key="2">
    <source>
        <dbReference type="SAM" id="MobiDB-lite"/>
    </source>
</evidence>
<comment type="caution">
    <text evidence="4">The sequence shown here is derived from an EMBL/GenBank/DDBJ whole genome shotgun (WGS) entry which is preliminary data.</text>
</comment>
<dbReference type="SMART" id="SM00066">
    <property type="entry name" value="GAL4"/>
    <property type="match status" value="1"/>
</dbReference>
<dbReference type="GO" id="GO:0008270">
    <property type="term" value="F:zinc ion binding"/>
    <property type="evidence" value="ECO:0007669"/>
    <property type="project" value="InterPro"/>
</dbReference>
<sequence length="501" mass="54404">MGCRPSASCFACKVRKVKCDLRKPSCNRCAGLGRPCPGYADPWAVMHRQQNAAAAHQVETRVARRLKEREDSKKSPGGGANSPGSSSSSSAAEERRWPAVPKPFQVDPELVSLNMFHSTYASAGEVAMFAMLPGLTSAGNRSAIFDEVLRATALASTSLQTQQPGLMVRAKQHYHRAVTKIGAALQTPATAQDDSVVVALLTLGIYEALVPDSTPKRITSHCRASLVLLRYRAEQGVASSLDNGLLRFLIHVGILETFIGLDGRSAVLPVVKNAPWARHCAMEPLLERAMGLKETICDALRSPETGRPSVPHILRAGIDIIRDLEAAANYRITSPGPRETQTETGTGAAERGLNNFNGLLSRQSYASEAIVRGLYLTVRLHVLEYVLGLSMALGEPTREELSLLASLPHGLSALEQVCEQVRVVFGFDGREPASRDQGTGFRAWCMFWPMLAVLKSGFADDDTRRWIMDKCATVSRASGFGMAMYQMGWFEQKSFKVGATG</sequence>
<dbReference type="Pfam" id="PF00172">
    <property type="entry name" value="Zn_clus"/>
    <property type="match status" value="1"/>
</dbReference>
<dbReference type="InterPro" id="IPR021858">
    <property type="entry name" value="Fun_TF"/>
</dbReference>
<feature type="region of interest" description="Disordered" evidence="2">
    <location>
        <begin position="64"/>
        <end position="96"/>
    </location>
</feature>
<dbReference type="EMBL" id="PJEX01000081">
    <property type="protein sequence ID" value="TKW55957.1"/>
    <property type="molecule type" value="Genomic_DNA"/>
</dbReference>
<dbReference type="InterPro" id="IPR036864">
    <property type="entry name" value="Zn2-C6_fun-type_DNA-bd_sf"/>
</dbReference>
<proteinExistence type="predicted"/>
<keyword evidence="1" id="KW-0539">Nucleus</keyword>
<dbReference type="CDD" id="cd00067">
    <property type="entry name" value="GAL4"/>
    <property type="match status" value="1"/>
</dbReference>
<dbReference type="Proteomes" id="UP000310108">
    <property type="component" value="Unassembled WGS sequence"/>
</dbReference>
<dbReference type="PROSITE" id="PS00463">
    <property type="entry name" value="ZN2_CY6_FUNGAL_1"/>
    <property type="match status" value="1"/>
</dbReference>
<accession>A0A4U6XKP5</accession>
<dbReference type="GO" id="GO:0000981">
    <property type="term" value="F:DNA-binding transcription factor activity, RNA polymerase II-specific"/>
    <property type="evidence" value="ECO:0007669"/>
    <property type="project" value="InterPro"/>
</dbReference>
<evidence type="ECO:0000259" key="3">
    <source>
        <dbReference type="PROSITE" id="PS50048"/>
    </source>
</evidence>
<reference evidence="4 5" key="1">
    <citation type="journal article" date="2019" name="PLoS ONE">
        <title>Comparative genome analysis indicates high evolutionary potential of pathogenicity genes in Colletotrichum tanaceti.</title>
        <authorList>
            <person name="Lelwala R.V."/>
            <person name="Korhonen P.K."/>
            <person name="Young N.D."/>
            <person name="Scott J.B."/>
            <person name="Ades P.A."/>
            <person name="Gasser R.B."/>
            <person name="Taylor P.W.J."/>
        </authorList>
    </citation>
    <scope>NUCLEOTIDE SEQUENCE [LARGE SCALE GENOMIC DNA]</scope>
    <source>
        <strain evidence="4">BRIP57314</strain>
    </source>
</reference>
<dbReference type="SUPFAM" id="SSF57701">
    <property type="entry name" value="Zn2/Cys6 DNA-binding domain"/>
    <property type="match status" value="1"/>
</dbReference>
<dbReference type="InterPro" id="IPR001138">
    <property type="entry name" value="Zn2Cys6_DnaBD"/>
</dbReference>
<dbReference type="PANTHER" id="PTHR38791">
    <property type="entry name" value="ZN(II)2CYS6 TRANSCRIPTION FACTOR (EUROFUNG)-RELATED-RELATED"/>
    <property type="match status" value="1"/>
</dbReference>
<feature type="compositionally biased region" description="Basic and acidic residues" evidence="2">
    <location>
        <begin position="64"/>
        <end position="74"/>
    </location>
</feature>
<feature type="domain" description="Zn(2)-C6 fungal-type" evidence="3">
    <location>
        <begin position="8"/>
        <end position="36"/>
    </location>
</feature>
<protein>
    <recommendedName>
        <fullName evidence="3">Zn(2)-C6 fungal-type domain-containing protein</fullName>
    </recommendedName>
</protein>
<keyword evidence="5" id="KW-1185">Reference proteome</keyword>